<dbReference type="InterPro" id="IPR028098">
    <property type="entry name" value="Glyco_trans_4-like_N"/>
</dbReference>
<gene>
    <name evidence="3" type="ORF">QWF21_02170</name>
</gene>
<evidence type="ECO:0000259" key="1">
    <source>
        <dbReference type="Pfam" id="PF00534"/>
    </source>
</evidence>
<dbReference type="PANTHER" id="PTHR12526">
    <property type="entry name" value="GLYCOSYLTRANSFERASE"/>
    <property type="match status" value="1"/>
</dbReference>
<name>A0ABU7JBH1_9GAMM</name>
<dbReference type="SUPFAM" id="SSF53756">
    <property type="entry name" value="UDP-Glycosyltransferase/glycogen phosphorylase"/>
    <property type="match status" value="1"/>
</dbReference>
<dbReference type="Proteomes" id="UP001339167">
    <property type="component" value="Unassembled WGS sequence"/>
</dbReference>
<evidence type="ECO:0000259" key="2">
    <source>
        <dbReference type="Pfam" id="PF13477"/>
    </source>
</evidence>
<dbReference type="CDD" id="cd03808">
    <property type="entry name" value="GT4_CapM-like"/>
    <property type="match status" value="1"/>
</dbReference>
<keyword evidence="4" id="KW-1185">Reference proteome</keyword>
<protein>
    <submittedName>
        <fullName evidence="3">Glycosyltransferase family 4 protein</fullName>
    </submittedName>
</protein>
<comment type="caution">
    <text evidence="3">The sequence shown here is derived from an EMBL/GenBank/DDBJ whole genome shotgun (WGS) entry which is preliminary data.</text>
</comment>
<feature type="domain" description="Glycosyl transferase family 1" evidence="1">
    <location>
        <begin position="191"/>
        <end position="351"/>
    </location>
</feature>
<evidence type="ECO:0000313" key="4">
    <source>
        <dbReference type="Proteomes" id="UP001339167"/>
    </source>
</evidence>
<accession>A0ABU7JBH1</accession>
<reference evidence="3 4" key="1">
    <citation type="submission" date="2023-06" db="EMBL/GenBank/DDBJ databases">
        <title>Alkalimonas sp., MEB004 an alkaliphilic bacterium isolated from Lonar Lake, India.</title>
        <authorList>
            <person name="Joshi A."/>
            <person name="Thite S."/>
        </authorList>
    </citation>
    <scope>NUCLEOTIDE SEQUENCE [LARGE SCALE GENOMIC DNA]</scope>
    <source>
        <strain evidence="3 4">MEB004</strain>
    </source>
</reference>
<dbReference type="EMBL" id="JAUGZK010000001">
    <property type="protein sequence ID" value="MEE2023036.1"/>
    <property type="molecule type" value="Genomic_DNA"/>
</dbReference>
<dbReference type="RefSeq" id="WP_330086389.1">
    <property type="nucleotide sequence ID" value="NZ_JAUGZK010000001.1"/>
</dbReference>
<dbReference type="Pfam" id="PF13477">
    <property type="entry name" value="Glyco_trans_4_2"/>
    <property type="match status" value="1"/>
</dbReference>
<proteinExistence type="predicted"/>
<dbReference type="PANTHER" id="PTHR12526:SF638">
    <property type="entry name" value="SPORE COAT PROTEIN SA"/>
    <property type="match status" value="1"/>
</dbReference>
<feature type="domain" description="Glycosyltransferase subfamily 4-like N-terminal" evidence="2">
    <location>
        <begin position="5"/>
        <end position="155"/>
    </location>
</feature>
<evidence type="ECO:0000313" key="3">
    <source>
        <dbReference type="EMBL" id="MEE2023036.1"/>
    </source>
</evidence>
<dbReference type="InterPro" id="IPR001296">
    <property type="entry name" value="Glyco_trans_1"/>
</dbReference>
<dbReference type="Gene3D" id="3.40.50.2000">
    <property type="entry name" value="Glycogen Phosphorylase B"/>
    <property type="match status" value="2"/>
</dbReference>
<dbReference type="Pfam" id="PF00534">
    <property type="entry name" value="Glycos_transf_1"/>
    <property type="match status" value="1"/>
</dbReference>
<organism evidence="3 4">
    <name type="scientific">Alkalimonas mucilaginosa</name>
    <dbReference type="NCBI Taxonomy" id="3057676"/>
    <lineage>
        <taxon>Bacteria</taxon>
        <taxon>Pseudomonadati</taxon>
        <taxon>Pseudomonadota</taxon>
        <taxon>Gammaproteobacteria</taxon>
        <taxon>Alkalimonas</taxon>
    </lineage>
</organism>
<sequence>MKSKKILYLVNADWAFIVNRLPIAIEALKHGYDVHIACAFTGREDELRSYGFTLHEVPFTRSGLNPFVEMATVANVFRLIRFLKPDLIHAVTIKPVIYGGIVSRALRVPAFVAAISGLGFVFTSDTMKASILRRFAKLAYKFALSGKNIKVIFQNTFDRNTIQAAAKIKDNNIVMIKGSGADLDEYSVSTPPVGTPVVAMACRLLKEKGVFEYVEAANKLREKGIDCKFQLIGSPDYGNPHSITDDQLKQWQHEGVVELLGHRTDIATLFSNANIIVLPSYYGEGLPKVLIEAAACGRPVVTTDNPGCAEAVVNNVTGIIVPARDVDALSDAIELLINDEILRTQMGREGRLFAEKMFDIKAVVQVHLSVYKQLLLNVEVHV</sequence>